<sequence>MVTFAAVLSLSLVVAAADPFHWQPCPDDPMSPPVVPEVPDSKNSQLQCGGLTVPLNHLDPSNTDTINITMRRFQSKSQPPLGTILLNPGGPGSPGSFMASPSYLAYTGGQYDVIGFDPRGTGGSRPVKCTKNSVTGTQEAARIAYKEIPFNYDTSEWTLARYGAELNARVQRCQIYDGEYLKYISTAFVARDMDLIRSALGQDVLHYYGVSYGTVLGATYAHMFPDRVGRIAIDSVVDPRAYTSTIVDFVKGSLADVETIVDLFASECEDAGPLRCALAGDLSIPKGTLAAKLRLFIRQTSESPLVVSNGDDVGVVTATDLRYLVAGYSKSPSYWPMLASRLQQLMQGNGTATPTPDANDPPSSYRGADMEFMMYLGNDGDTANHAIDWVGAFQDGKNISPIAGVLSFSNALTLKYWTARPVERFSGPWTTPLKNKLLLLNNKWDAATPLRWAQDTAELFGSDNAVLVTRDGYGHWTGTMPSQCIVTVLANFFNKGVYPDVGTNCGVDAGPFDAPPAPGTQRRHLSVSRQLAAAALATAQTGFRA</sequence>
<dbReference type="PANTHER" id="PTHR43248">
    <property type="entry name" value="2-SUCCINYL-6-HYDROXY-2,4-CYCLOHEXADIENE-1-CARBOXYLATE SYNTHASE"/>
    <property type="match status" value="1"/>
</dbReference>
<keyword evidence="2" id="KW-0378">Hydrolase</keyword>
<evidence type="ECO:0000256" key="2">
    <source>
        <dbReference type="ARBA" id="ARBA00022801"/>
    </source>
</evidence>
<feature type="signal peptide" evidence="3">
    <location>
        <begin position="1"/>
        <end position="17"/>
    </location>
</feature>
<dbReference type="Pfam" id="PF00561">
    <property type="entry name" value="Abhydrolase_1"/>
    <property type="match status" value="1"/>
</dbReference>
<evidence type="ECO:0000313" key="8">
    <source>
        <dbReference type="Proteomes" id="UP000332933"/>
    </source>
</evidence>
<evidence type="ECO:0000313" key="7">
    <source>
        <dbReference type="EMBL" id="VFT78817.1"/>
    </source>
</evidence>
<dbReference type="Gene3D" id="3.40.50.1820">
    <property type="entry name" value="alpha/beta hydrolase"/>
    <property type="match status" value="1"/>
</dbReference>
<dbReference type="Pfam" id="PF08386">
    <property type="entry name" value="Abhydrolase_4"/>
    <property type="match status" value="1"/>
</dbReference>
<keyword evidence="8" id="KW-1185">Reference proteome</keyword>
<evidence type="ECO:0000259" key="5">
    <source>
        <dbReference type="Pfam" id="PF08386"/>
    </source>
</evidence>
<evidence type="ECO:0000313" key="6">
    <source>
        <dbReference type="EMBL" id="KAF0718578.1"/>
    </source>
</evidence>
<feature type="domain" description="Peptidase S33 tripeptidyl aminopeptidase-like C-terminal" evidence="5">
    <location>
        <begin position="429"/>
        <end position="505"/>
    </location>
</feature>
<reference evidence="7 8" key="1">
    <citation type="submission" date="2019-03" db="EMBL/GenBank/DDBJ databases">
        <authorList>
            <person name="Gaulin E."/>
            <person name="Dumas B."/>
        </authorList>
    </citation>
    <scope>NUCLEOTIDE SEQUENCE [LARGE SCALE GENOMIC DNA]</scope>
    <source>
        <strain evidence="7">CBS 568.67</strain>
    </source>
</reference>
<dbReference type="AlphaFoldDB" id="A0A485K6U5"/>
<comment type="similarity">
    <text evidence="1">Belongs to the peptidase S33 family.</text>
</comment>
<dbReference type="InterPro" id="IPR029058">
    <property type="entry name" value="AB_hydrolase_fold"/>
</dbReference>
<dbReference type="Proteomes" id="UP000332933">
    <property type="component" value="Unassembled WGS sequence"/>
</dbReference>
<dbReference type="PANTHER" id="PTHR43248:SF25">
    <property type="entry name" value="AB HYDROLASE-1 DOMAIN-CONTAINING PROTEIN-RELATED"/>
    <property type="match status" value="1"/>
</dbReference>
<dbReference type="EMBL" id="CAADRA010000138">
    <property type="protein sequence ID" value="VFT78817.1"/>
    <property type="molecule type" value="Genomic_DNA"/>
</dbReference>
<dbReference type="SUPFAM" id="SSF53474">
    <property type="entry name" value="alpha/beta-Hydrolases"/>
    <property type="match status" value="1"/>
</dbReference>
<reference evidence="6" key="2">
    <citation type="submission" date="2019-06" db="EMBL/GenBank/DDBJ databases">
        <title>Genomics analysis of Aphanomyces spp. identifies a new class of oomycete effector associated with host adaptation.</title>
        <authorList>
            <person name="Gaulin E."/>
        </authorList>
    </citation>
    <scope>NUCLEOTIDE SEQUENCE</scope>
    <source>
        <strain evidence="6">CBS 578.67</strain>
    </source>
</reference>
<gene>
    <name evidence="7" type="primary">Aste57867_1604</name>
    <name evidence="6" type="ORF">As57867_001603</name>
    <name evidence="7" type="ORF">ASTE57867_1604</name>
</gene>
<protein>
    <submittedName>
        <fullName evidence="7">Aste57867_1604 protein</fullName>
    </submittedName>
</protein>
<keyword evidence="3" id="KW-0732">Signal</keyword>
<feature type="domain" description="AB hydrolase-1" evidence="4">
    <location>
        <begin position="83"/>
        <end position="245"/>
    </location>
</feature>
<proteinExistence type="inferred from homology"/>
<evidence type="ECO:0000256" key="3">
    <source>
        <dbReference type="SAM" id="SignalP"/>
    </source>
</evidence>
<name>A0A485K6U5_9STRA</name>
<dbReference type="EMBL" id="VJMH01000138">
    <property type="protein sequence ID" value="KAF0718578.1"/>
    <property type="molecule type" value="Genomic_DNA"/>
</dbReference>
<dbReference type="InterPro" id="IPR013595">
    <property type="entry name" value="Pept_S33_TAP-like_C"/>
</dbReference>
<evidence type="ECO:0000259" key="4">
    <source>
        <dbReference type="Pfam" id="PF00561"/>
    </source>
</evidence>
<evidence type="ECO:0000256" key="1">
    <source>
        <dbReference type="ARBA" id="ARBA00010088"/>
    </source>
</evidence>
<dbReference type="OrthoDB" id="75190at2759"/>
<dbReference type="InterPro" id="IPR000073">
    <property type="entry name" value="AB_hydrolase_1"/>
</dbReference>
<dbReference type="InterPro" id="IPR051601">
    <property type="entry name" value="Serine_prot/Carboxylest_S33"/>
</dbReference>
<accession>A0A485K6U5</accession>
<dbReference type="GO" id="GO:0016787">
    <property type="term" value="F:hydrolase activity"/>
    <property type="evidence" value="ECO:0007669"/>
    <property type="project" value="UniProtKB-KW"/>
</dbReference>
<organism evidence="7 8">
    <name type="scientific">Aphanomyces stellatus</name>
    <dbReference type="NCBI Taxonomy" id="120398"/>
    <lineage>
        <taxon>Eukaryota</taxon>
        <taxon>Sar</taxon>
        <taxon>Stramenopiles</taxon>
        <taxon>Oomycota</taxon>
        <taxon>Saprolegniomycetes</taxon>
        <taxon>Saprolegniales</taxon>
        <taxon>Verrucalvaceae</taxon>
        <taxon>Aphanomyces</taxon>
    </lineage>
</organism>
<feature type="chain" id="PRO_5036115895" evidence="3">
    <location>
        <begin position="18"/>
        <end position="545"/>
    </location>
</feature>